<dbReference type="InterPro" id="IPR000524">
    <property type="entry name" value="Tscrpt_reg_HTH_GntR"/>
</dbReference>
<dbReference type="PANTHER" id="PTHR43537:SF44">
    <property type="entry name" value="GNTR FAMILY REGULATORY PROTEIN"/>
    <property type="match status" value="1"/>
</dbReference>
<reference evidence="5 6" key="1">
    <citation type="submission" date="2019-10" db="EMBL/GenBank/DDBJ databases">
        <title>Draft Genome Sequence of Cytophagaceae sp. SJW1-29.</title>
        <authorList>
            <person name="Choi A."/>
        </authorList>
    </citation>
    <scope>NUCLEOTIDE SEQUENCE [LARGE SCALE GENOMIC DNA]</scope>
    <source>
        <strain evidence="5 6">SJW1-29</strain>
    </source>
</reference>
<dbReference type="InterPro" id="IPR011711">
    <property type="entry name" value="GntR_C"/>
</dbReference>
<dbReference type="AlphaFoldDB" id="A0A7C9FRU7"/>
<evidence type="ECO:0000256" key="3">
    <source>
        <dbReference type="ARBA" id="ARBA00023163"/>
    </source>
</evidence>
<evidence type="ECO:0000256" key="1">
    <source>
        <dbReference type="ARBA" id="ARBA00023015"/>
    </source>
</evidence>
<dbReference type="Gene3D" id="1.20.120.530">
    <property type="entry name" value="GntR ligand-binding domain-like"/>
    <property type="match status" value="1"/>
</dbReference>
<dbReference type="SMART" id="SM00345">
    <property type="entry name" value="HTH_GNTR"/>
    <property type="match status" value="1"/>
</dbReference>
<dbReference type="GO" id="GO:0003700">
    <property type="term" value="F:DNA-binding transcription factor activity"/>
    <property type="evidence" value="ECO:0007669"/>
    <property type="project" value="InterPro"/>
</dbReference>
<name>A0A7C9FRU7_9BACT</name>
<dbReference type="PRINTS" id="PR00035">
    <property type="entry name" value="HTHGNTR"/>
</dbReference>
<keyword evidence="6" id="KW-1185">Reference proteome</keyword>
<dbReference type="RefSeq" id="WP_152764818.1">
    <property type="nucleotide sequence ID" value="NZ_WHLY01000002.1"/>
</dbReference>
<sequence>MNYSNIQGDLLESDSQSLVDKAENSILDLFSAQQYKVGDVIPKEMELAAQLGVSRTVVREAVSRLRMRGLLETRRKRGTVITNPDVMGLLEKNLYPGILDDATLRNIFELRMVLEIGMGDLIFERVTQNDIDELYAIVENEPANAEETLFDVNQEVKFHGKLYQITGNETLERFQQMLLPVFEYVHESAILRRPITNKRFVSHRGLVDVIQHGSPETFRNAMRNHFENHFQRIFK</sequence>
<comment type="caution">
    <text evidence="5">The sequence shown here is derived from an EMBL/GenBank/DDBJ whole genome shotgun (WGS) entry which is preliminary data.</text>
</comment>
<gene>
    <name evidence="5" type="ORF">GBK04_25980</name>
</gene>
<dbReference type="SMART" id="SM00895">
    <property type="entry name" value="FCD"/>
    <property type="match status" value="1"/>
</dbReference>
<dbReference type="CDD" id="cd07377">
    <property type="entry name" value="WHTH_GntR"/>
    <property type="match status" value="1"/>
</dbReference>
<evidence type="ECO:0000256" key="2">
    <source>
        <dbReference type="ARBA" id="ARBA00023125"/>
    </source>
</evidence>
<dbReference type="Proteomes" id="UP000479293">
    <property type="component" value="Unassembled WGS sequence"/>
</dbReference>
<keyword evidence="1" id="KW-0805">Transcription regulation</keyword>
<dbReference type="Pfam" id="PF00392">
    <property type="entry name" value="GntR"/>
    <property type="match status" value="1"/>
</dbReference>
<protein>
    <submittedName>
        <fullName evidence="5">GntR family transcriptional regulator</fullName>
    </submittedName>
</protein>
<organism evidence="5 6">
    <name type="scientific">Salmonirosea aquatica</name>
    <dbReference type="NCBI Taxonomy" id="2654236"/>
    <lineage>
        <taxon>Bacteria</taxon>
        <taxon>Pseudomonadati</taxon>
        <taxon>Bacteroidota</taxon>
        <taxon>Cytophagia</taxon>
        <taxon>Cytophagales</taxon>
        <taxon>Spirosomataceae</taxon>
        <taxon>Salmonirosea</taxon>
    </lineage>
</organism>
<dbReference type="InterPro" id="IPR008920">
    <property type="entry name" value="TF_FadR/GntR_C"/>
</dbReference>
<dbReference type="Gene3D" id="1.10.10.10">
    <property type="entry name" value="Winged helix-like DNA-binding domain superfamily/Winged helix DNA-binding domain"/>
    <property type="match status" value="1"/>
</dbReference>
<evidence type="ECO:0000313" key="6">
    <source>
        <dbReference type="Proteomes" id="UP000479293"/>
    </source>
</evidence>
<keyword evidence="2" id="KW-0238">DNA-binding</keyword>
<dbReference type="SUPFAM" id="SSF48008">
    <property type="entry name" value="GntR ligand-binding domain-like"/>
    <property type="match status" value="1"/>
</dbReference>
<feature type="domain" description="HTH gntR-type" evidence="4">
    <location>
        <begin position="16"/>
        <end position="84"/>
    </location>
</feature>
<dbReference type="EMBL" id="WHLY01000002">
    <property type="protein sequence ID" value="MPR36689.1"/>
    <property type="molecule type" value="Genomic_DNA"/>
</dbReference>
<dbReference type="PROSITE" id="PS50949">
    <property type="entry name" value="HTH_GNTR"/>
    <property type="match status" value="1"/>
</dbReference>
<evidence type="ECO:0000259" key="4">
    <source>
        <dbReference type="PROSITE" id="PS50949"/>
    </source>
</evidence>
<dbReference type="InterPro" id="IPR036390">
    <property type="entry name" value="WH_DNA-bd_sf"/>
</dbReference>
<proteinExistence type="predicted"/>
<dbReference type="Pfam" id="PF07729">
    <property type="entry name" value="FCD"/>
    <property type="match status" value="1"/>
</dbReference>
<keyword evidence="3" id="KW-0804">Transcription</keyword>
<dbReference type="PANTHER" id="PTHR43537">
    <property type="entry name" value="TRANSCRIPTIONAL REGULATOR, GNTR FAMILY"/>
    <property type="match status" value="1"/>
</dbReference>
<dbReference type="GO" id="GO:0003677">
    <property type="term" value="F:DNA binding"/>
    <property type="evidence" value="ECO:0007669"/>
    <property type="project" value="UniProtKB-KW"/>
</dbReference>
<dbReference type="SUPFAM" id="SSF46785">
    <property type="entry name" value="Winged helix' DNA-binding domain"/>
    <property type="match status" value="1"/>
</dbReference>
<accession>A0A7C9FRU7</accession>
<evidence type="ECO:0000313" key="5">
    <source>
        <dbReference type="EMBL" id="MPR36689.1"/>
    </source>
</evidence>
<dbReference type="InterPro" id="IPR036388">
    <property type="entry name" value="WH-like_DNA-bd_sf"/>
</dbReference>